<evidence type="ECO:0000313" key="3">
    <source>
        <dbReference type="EMBL" id="KUI62019.1"/>
    </source>
</evidence>
<organism evidence="3 4">
    <name type="scientific">Cytospora mali</name>
    <name type="common">Apple Valsa canker fungus</name>
    <name type="synonym">Valsa mali</name>
    <dbReference type="NCBI Taxonomy" id="578113"/>
    <lineage>
        <taxon>Eukaryota</taxon>
        <taxon>Fungi</taxon>
        <taxon>Dikarya</taxon>
        <taxon>Ascomycota</taxon>
        <taxon>Pezizomycotina</taxon>
        <taxon>Sordariomycetes</taxon>
        <taxon>Sordariomycetidae</taxon>
        <taxon>Diaporthales</taxon>
        <taxon>Cytosporaceae</taxon>
        <taxon>Cytospora</taxon>
    </lineage>
</organism>
<sequence>MPSADPVSSLPRYQTAIVAQGPGQLANQHNAPVPFLVPDIAIVKTAAVAINPVDAKILDYRAAPGAIYGYLQPDVGAFAEYVGACADLLLKPPHHMGFEEDASFGVGVVTSIIGIFDELRVPGSLEHLRAVEELPTPGAATIAQLGSAHTRRTSWPAALAVISETLRLELSPFGVTVVSVMGGAITSNFDVNNPEFSLPPDSHYAPIEDIIAGWASGKSKPVGGSAEDFAASLVGDILGYDHSPSPVDTEPNLS</sequence>
<dbReference type="Proteomes" id="UP000078576">
    <property type="component" value="Unassembled WGS sequence"/>
</dbReference>
<protein>
    <submittedName>
        <fullName evidence="3">Uncharacterized protein</fullName>
    </submittedName>
</protein>
<dbReference type="PANTHER" id="PTHR45348">
    <property type="entry name" value="HYPOTHETICAL OXIDOREDUCTASE (EUROFUNG)"/>
    <property type="match status" value="1"/>
</dbReference>
<dbReference type="AlphaFoldDB" id="A0A194VDQ3"/>
<gene>
    <name evidence="3" type="ORF">VP1G_09154</name>
</gene>
<dbReference type="InterPro" id="IPR011032">
    <property type="entry name" value="GroES-like_sf"/>
</dbReference>
<dbReference type="InterPro" id="IPR047122">
    <property type="entry name" value="Trans-enoyl_RdTase-like"/>
</dbReference>
<proteinExistence type="inferred from homology"/>
<keyword evidence="4" id="KW-1185">Reference proteome</keyword>
<evidence type="ECO:0000256" key="2">
    <source>
        <dbReference type="ARBA" id="ARBA00023002"/>
    </source>
</evidence>
<keyword evidence="2" id="KW-0560">Oxidoreductase</keyword>
<accession>A0A194VDQ3</accession>
<dbReference type="GO" id="GO:0016651">
    <property type="term" value="F:oxidoreductase activity, acting on NAD(P)H"/>
    <property type="evidence" value="ECO:0007669"/>
    <property type="project" value="InterPro"/>
</dbReference>
<dbReference type="Gene3D" id="3.40.50.720">
    <property type="entry name" value="NAD(P)-binding Rossmann-like Domain"/>
    <property type="match status" value="1"/>
</dbReference>
<dbReference type="PANTHER" id="PTHR45348:SF2">
    <property type="entry name" value="ZINC-TYPE ALCOHOL DEHYDROGENASE-LIKE PROTEIN C2E1P3.01"/>
    <property type="match status" value="1"/>
</dbReference>
<dbReference type="SUPFAM" id="SSF50129">
    <property type="entry name" value="GroES-like"/>
    <property type="match status" value="1"/>
</dbReference>
<evidence type="ECO:0000256" key="1">
    <source>
        <dbReference type="ARBA" id="ARBA00008072"/>
    </source>
</evidence>
<evidence type="ECO:0000313" key="4">
    <source>
        <dbReference type="Proteomes" id="UP000078576"/>
    </source>
</evidence>
<dbReference type="Gene3D" id="3.90.180.10">
    <property type="entry name" value="Medium-chain alcohol dehydrogenases, catalytic domain"/>
    <property type="match status" value="2"/>
</dbReference>
<dbReference type="EMBL" id="KN714796">
    <property type="protein sequence ID" value="KUI62019.1"/>
    <property type="molecule type" value="Genomic_DNA"/>
</dbReference>
<dbReference type="STRING" id="694573.A0A194VDQ3"/>
<comment type="similarity">
    <text evidence="1">Belongs to the zinc-containing alcohol dehydrogenase family.</text>
</comment>
<reference evidence="4" key="1">
    <citation type="submission" date="2014-12" db="EMBL/GenBank/DDBJ databases">
        <title>Genome Sequence of Valsa Canker Pathogens Uncovers a Specific Adaption of Colonization on Woody Bark.</title>
        <authorList>
            <person name="Yin Z."/>
            <person name="Liu H."/>
            <person name="Gao X."/>
            <person name="Li Z."/>
            <person name="Song N."/>
            <person name="Ke X."/>
            <person name="Dai Q."/>
            <person name="Wu Y."/>
            <person name="Sun Y."/>
            <person name="Xu J.-R."/>
            <person name="Kang Z.K."/>
            <person name="Wang L."/>
            <person name="Huang L."/>
        </authorList>
    </citation>
    <scope>NUCLEOTIDE SEQUENCE [LARGE SCALE GENOMIC DNA]</scope>
    <source>
        <strain evidence="4">SXYL134</strain>
    </source>
</reference>
<name>A0A194VDQ3_CYTMA</name>
<dbReference type="OrthoDB" id="48317at2759"/>